<dbReference type="Gene3D" id="3.30.200.20">
    <property type="entry name" value="Phosphorylase Kinase, domain 1"/>
    <property type="match status" value="1"/>
</dbReference>
<dbReference type="GO" id="GO:0005524">
    <property type="term" value="F:ATP binding"/>
    <property type="evidence" value="ECO:0007669"/>
    <property type="project" value="UniProtKB-UniRule"/>
</dbReference>
<dbReference type="InterPro" id="IPR000719">
    <property type="entry name" value="Prot_kinase_dom"/>
</dbReference>
<comment type="caution">
    <text evidence="6">The sequence shown here is derived from an EMBL/GenBank/DDBJ whole genome shotgun (WGS) entry which is preliminary data.</text>
</comment>
<feature type="transmembrane region" description="Helical" evidence="4">
    <location>
        <begin position="106"/>
        <end position="126"/>
    </location>
</feature>
<proteinExistence type="predicted"/>
<keyword evidence="4" id="KW-0812">Transmembrane</keyword>
<evidence type="ECO:0000313" key="6">
    <source>
        <dbReference type="EMBL" id="ODM88899.1"/>
    </source>
</evidence>
<dbReference type="STRING" id="48709.A0A1D2M7G8"/>
<dbReference type="GO" id="GO:0005886">
    <property type="term" value="C:plasma membrane"/>
    <property type="evidence" value="ECO:0007669"/>
    <property type="project" value="TreeGrafter"/>
</dbReference>
<gene>
    <name evidence="6" type="ORF">Ocin01_17783</name>
</gene>
<name>A0A1D2M7G8_ORCCI</name>
<dbReference type="PROSITE" id="PS00109">
    <property type="entry name" value="PROTEIN_KINASE_TYR"/>
    <property type="match status" value="1"/>
</dbReference>
<keyword evidence="6" id="KW-0675">Receptor</keyword>
<dbReference type="InterPro" id="IPR011009">
    <property type="entry name" value="Kinase-like_dom_sf"/>
</dbReference>
<keyword evidence="3" id="KW-0547">Nucleotide-binding</keyword>
<evidence type="ECO:0000256" key="1">
    <source>
        <dbReference type="ARBA" id="ARBA00004167"/>
    </source>
</evidence>
<keyword evidence="7" id="KW-1185">Reference proteome</keyword>
<keyword evidence="4" id="KW-1133">Transmembrane helix</keyword>
<evidence type="ECO:0000259" key="5">
    <source>
        <dbReference type="PROSITE" id="PS50011"/>
    </source>
</evidence>
<dbReference type="Gene3D" id="1.10.510.10">
    <property type="entry name" value="Transferase(Phosphotransferase) domain 1"/>
    <property type="match status" value="1"/>
</dbReference>
<evidence type="ECO:0000256" key="4">
    <source>
        <dbReference type="SAM" id="Phobius"/>
    </source>
</evidence>
<protein>
    <submittedName>
        <fullName evidence="6">Fibroblast growth factor receptor 3</fullName>
    </submittedName>
</protein>
<dbReference type="PROSITE" id="PS00107">
    <property type="entry name" value="PROTEIN_KINASE_ATP"/>
    <property type="match status" value="1"/>
</dbReference>
<dbReference type="InterPro" id="IPR001245">
    <property type="entry name" value="Ser-Thr/Tyr_kinase_cat_dom"/>
</dbReference>
<dbReference type="AlphaFoldDB" id="A0A1D2M7G8"/>
<dbReference type="GO" id="GO:0004714">
    <property type="term" value="F:transmembrane receptor protein tyrosine kinase activity"/>
    <property type="evidence" value="ECO:0007669"/>
    <property type="project" value="UniProtKB-EC"/>
</dbReference>
<evidence type="ECO:0000313" key="7">
    <source>
        <dbReference type="Proteomes" id="UP000094527"/>
    </source>
</evidence>
<evidence type="ECO:0000256" key="2">
    <source>
        <dbReference type="ARBA" id="ARBA00051243"/>
    </source>
</evidence>
<dbReference type="InterPro" id="IPR050122">
    <property type="entry name" value="RTK"/>
</dbReference>
<evidence type="ECO:0000256" key="3">
    <source>
        <dbReference type="PROSITE-ProRule" id="PRU10141"/>
    </source>
</evidence>
<dbReference type="InterPro" id="IPR008266">
    <property type="entry name" value="Tyr_kinase_AS"/>
</dbReference>
<accession>A0A1D2M7G8</accession>
<keyword evidence="3" id="KW-0067">ATP-binding</keyword>
<feature type="binding site" evidence="3">
    <location>
        <position position="259"/>
    </location>
    <ligand>
        <name>ATP</name>
        <dbReference type="ChEBI" id="CHEBI:30616"/>
    </ligand>
</feature>
<dbReference type="SUPFAM" id="SSF56112">
    <property type="entry name" value="Protein kinase-like (PK-like)"/>
    <property type="match status" value="1"/>
</dbReference>
<sequence length="422" mass="48707">MFACIENCGGETSLAPRTPACFGVHRAGLFRFLAIVNCLMNLIAWVLLIVDVVTNLNFPNDARRSVEGIHMIVWAWGLFHQCVQCTLDLLLYLRAESTNATFLRTYIIYTTASFPLLLLILVKVSYCKVLKTRVRHETRWLIPGYFVYKIYLCYVLNGYKNDIRWEKELKSGRRNLFHHELYQFEEGIEASAGIQEWNSEISCEERALLGKYKKEEFEIIKEALDFAEATMIGSGEFGHVYKLNLTTRKMEKIIQVAVKTIDSDLNDATCFKALLAEAKVMTFLGKHENVVELIGLRTKDIRFRKLYIVLELCAFGSLHTYLISERATFSPSSDIESNNYALNEAQLIRWCLEIARGMEYLATQKVVHGDLATRNVLLNENRTAKITDFGLSRRLYNYSVYVRRKNTPLPWRWLSVEAIVDK</sequence>
<dbReference type="OrthoDB" id="6077854at2759"/>
<dbReference type="Proteomes" id="UP000094527">
    <property type="component" value="Unassembled WGS sequence"/>
</dbReference>
<comment type="subcellular location">
    <subcellularLocation>
        <location evidence="1">Membrane</location>
        <topology evidence="1">Single-pass membrane protein</topology>
    </subcellularLocation>
</comment>
<reference evidence="6 7" key="1">
    <citation type="journal article" date="2016" name="Genome Biol. Evol.">
        <title>Gene Family Evolution Reflects Adaptation to Soil Environmental Stressors in the Genome of the Collembolan Orchesella cincta.</title>
        <authorList>
            <person name="Faddeeva-Vakhrusheva A."/>
            <person name="Derks M.F."/>
            <person name="Anvar S.Y."/>
            <person name="Agamennone V."/>
            <person name="Suring W."/>
            <person name="Smit S."/>
            <person name="van Straalen N.M."/>
            <person name="Roelofs D."/>
        </authorList>
    </citation>
    <scope>NUCLEOTIDE SEQUENCE [LARGE SCALE GENOMIC DNA]</scope>
    <source>
        <tissue evidence="6">Mixed pool</tissue>
    </source>
</reference>
<dbReference type="GO" id="GO:0007169">
    <property type="term" value="P:cell surface receptor protein tyrosine kinase signaling pathway"/>
    <property type="evidence" value="ECO:0007669"/>
    <property type="project" value="TreeGrafter"/>
</dbReference>
<feature type="transmembrane region" description="Helical" evidence="4">
    <location>
        <begin position="29"/>
        <end position="50"/>
    </location>
</feature>
<comment type="catalytic activity">
    <reaction evidence="2">
        <text>L-tyrosyl-[protein] + ATP = O-phospho-L-tyrosyl-[protein] + ADP + H(+)</text>
        <dbReference type="Rhea" id="RHEA:10596"/>
        <dbReference type="Rhea" id="RHEA-COMP:10136"/>
        <dbReference type="Rhea" id="RHEA-COMP:20101"/>
        <dbReference type="ChEBI" id="CHEBI:15378"/>
        <dbReference type="ChEBI" id="CHEBI:30616"/>
        <dbReference type="ChEBI" id="CHEBI:46858"/>
        <dbReference type="ChEBI" id="CHEBI:61978"/>
        <dbReference type="ChEBI" id="CHEBI:456216"/>
        <dbReference type="EC" id="2.7.10.1"/>
    </reaction>
</comment>
<dbReference type="PROSITE" id="PS50011">
    <property type="entry name" value="PROTEIN_KINASE_DOM"/>
    <property type="match status" value="1"/>
</dbReference>
<dbReference type="InterPro" id="IPR017441">
    <property type="entry name" value="Protein_kinase_ATP_BS"/>
</dbReference>
<dbReference type="Pfam" id="PF07714">
    <property type="entry name" value="PK_Tyr_Ser-Thr"/>
    <property type="match status" value="1"/>
</dbReference>
<keyword evidence="4" id="KW-0472">Membrane</keyword>
<dbReference type="PANTHER" id="PTHR24416:SF611">
    <property type="entry name" value="TYROSINE-PROTEIN KINASE TRANSMEMBRANE RECEPTOR ROR"/>
    <property type="match status" value="1"/>
</dbReference>
<feature type="domain" description="Protein kinase" evidence="5">
    <location>
        <begin position="226"/>
        <end position="422"/>
    </location>
</feature>
<dbReference type="PANTHER" id="PTHR24416">
    <property type="entry name" value="TYROSINE-PROTEIN KINASE RECEPTOR"/>
    <property type="match status" value="1"/>
</dbReference>
<dbReference type="GO" id="GO:0043235">
    <property type="term" value="C:receptor complex"/>
    <property type="evidence" value="ECO:0007669"/>
    <property type="project" value="TreeGrafter"/>
</dbReference>
<organism evidence="6 7">
    <name type="scientific">Orchesella cincta</name>
    <name type="common">Springtail</name>
    <name type="synonym">Podura cincta</name>
    <dbReference type="NCBI Taxonomy" id="48709"/>
    <lineage>
        <taxon>Eukaryota</taxon>
        <taxon>Metazoa</taxon>
        <taxon>Ecdysozoa</taxon>
        <taxon>Arthropoda</taxon>
        <taxon>Hexapoda</taxon>
        <taxon>Collembola</taxon>
        <taxon>Entomobryomorpha</taxon>
        <taxon>Entomobryoidea</taxon>
        <taxon>Orchesellidae</taxon>
        <taxon>Orchesellinae</taxon>
        <taxon>Orchesella</taxon>
    </lineage>
</organism>
<dbReference type="EMBL" id="LJIJ01003081">
    <property type="protein sequence ID" value="ODM88899.1"/>
    <property type="molecule type" value="Genomic_DNA"/>
</dbReference>